<organism evidence="1 2">
    <name type="scientific">Potamilus streckersoni</name>
    <dbReference type="NCBI Taxonomy" id="2493646"/>
    <lineage>
        <taxon>Eukaryota</taxon>
        <taxon>Metazoa</taxon>
        <taxon>Spiralia</taxon>
        <taxon>Lophotrochozoa</taxon>
        <taxon>Mollusca</taxon>
        <taxon>Bivalvia</taxon>
        <taxon>Autobranchia</taxon>
        <taxon>Heteroconchia</taxon>
        <taxon>Palaeoheterodonta</taxon>
        <taxon>Unionida</taxon>
        <taxon>Unionoidea</taxon>
        <taxon>Unionidae</taxon>
        <taxon>Ambleminae</taxon>
        <taxon>Lampsilini</taxon>
        <taxon>Potamilus</taxon>
    </lineage>
</organism>
<evidence type="ECO:0000313" key="2">
    <source>
        <dbReference type="Proteomes" id="UP001195483"/>
    </source>
</evidence>
<dbReference type="EMBL" id="JAEAOA010000398">
    <property type="protein sequence ID" value="KAK3583025.1"/>
    <property type="molecule type" value="Genomic_DNA"/>
</dbReference>
<proteinExistence type="predicted"/>
<keyword evidence="2" id="KW-1185">Reference proteome</keyword>
<sequence>MRRINVIDQCHRLECVSTVHLVGNAAQPASGKRNASFTATLSQGFVVLQVIPQVHIHTVRRLKVIILSVALQKSNSFVCGLVARGALPPCFYPSIGVCFPLLSGSRQNSTAHFGDTHVSQNPTAHLGDTHVSQNPTAHLGDTHVSQNPTAHLGDTHVSQNPTAHLGDTNVSQNPTALLGDTHVSQNPTAHLGDTHVSQNPTALLGDTHVSQNPTAHLGDTHVSQNPTALLGDTHVSQTEEQASSLASYLCVYLFT</sequence>
<reference evidence="1" key="1">
    <citation type="journal article" date="2021" name="Genome Biol. Evol.">
        <title>A High-Quality Reference Genome for a Parasitic Bivalve with Doubly Uniparental Inheritance (Bivalvia: Unionida).</title>
        <authorList>
            <person name="Smith C.H."/>
        </authorList>
    </citation>
    <scope>NUCLEOTIDE SEQUENCE</scope>
    <source>
        <strain evidence="1">CHS0354</strain>
    </source>
</reference>
<evidence type="ECO:0000313" key="1">
    <source>
        <dbReference type="EMBL" id="KAK3583025.1"/>
    </source>
</evidence>
<dbReference type="AlphaFoldDB" id="A0AAE0S0N9"/>
<comment type="caution">
    <text evidence="1">The sequence shown here is derived from an EMBL/GenBank/DDBJ whole genome shotgun (WGS) entry which is preliminary data.</text>
</comment>
<gene>
    <name evidence="1" type="ORF">CHS0354_005669</name>
</gene>
<protein>
    <submittedName>
        <fullName evidence="1">Uncharacterized protein</fullName>
    </submittedName>
</protein>
<reference evidence="1" key="2">
    <citation type="journal article" date="2021" name="Genome Biol. Evol.">
        <title>Developing a high-quality reference genome for a parasitic bivalve with doubly uniparental inheritance (Bivalvia: Unionida).</title>
        <authorList>
            <person name="Smith C.H."/>
        </authorList>
    </citation>
    <scope>NUCLEOTIDE SEQUENCE</scope>
    <source>
        <strain evidence="1">CHS0354</strain>
        <tissue evidence="1">Mantle</tissue>
    </source>
</reference>
<dbReference type="Proteomes" id="UP001195483">
    <property type="component" value="Unassembled WGS sequence"/>
</dbReference>
<reference evidence="1" key="3">
    <citation type="submission" date="2023-05" db="EMBL/GenBank/DDBJ databases">
        <authorList>
            <person name="Smith C.H."/>
        </authorList>
    </citation>
    <scope>NUCLEOTIDE SEQUENCE</scope>
    <source>
        <strain evidence="1">CHS0354</strain>
        <tissue evidence="1">Mantle</tissue>
    </source>
</reference>
<accession>A0AAE0S0N9</accession>
<name>A0AAE0S0N9_9BIVA</name>